<dbReference type="eggNOG" id="COG1593">
    <property type="taxonomic scope" value="Bacteria"/>
</dbReference>
<feature type="transmembrane region" description="Helical" evidence="7">
    <location>
        <begin position="209"/>
        <end position="234"/>
    </location>
</feature>
<dbReference type="GO" id="GO:0005886">
    <property type="term" value="C:plasma membrane"/>
    <property type="evidence" value="ECO:0007669"/>
    <property type="project" value="UniProtKB-SubCell"/>
</dbReference>
<dbReference type="OrthoDB" id="9785600at2"/>
<feature type="transmembrane region" description="Helical" evidence="7">
    <location>
        <begin position="313"/>
        <end position="330"/>
    </location>
</feature>
<evidence type="ECO:0000259" key="8">
    <source>
        <dbReference type="Pfam" id="PF06808"/>
    </source>
</evidence>
<feature type="transmembrane region" description="Helical" evidence="7">
    <location>
        <begin position="342"/>
        <end position="363"/>
    </location>
</feature>
<evidence type="ECO:0000313" key="10">
    <source>
        <dbReference type="Proteomes" id="UP000005273"/>
    </source>
</evidence>
<feature type="transmembrane region" description="Helical" evidence="7">
    <location>
        <begin position="396"/>
        <end position="420"/>
    </location>
</feature>
<protein>
    <submittedName>
        <fullName evidence="9">TRAP transporter, DctM subunit</fullName>
    </submittedName>
</protein>
<dbReference type="Proteomes" id="UP000005273">
    <property type="component" value="Unassembled WGS sequence"/>
</dbReference>
<dbReference type="EMBL" id="ACJX03000001">
    <property type="protein sequence ID" value="KRT36496.1"/>
    <property type="molecule type" value="Genomic_DNA"/>
</dbReference>
<keyword evidence="10" id="KW-1185">Reference proteome</keyword>
<feature type="transmembrane region" description="Helical" evidence="7">
    <location>
        <begin position="156"/>
        <end position="189"/>
    </location>
</feature>
<dbReference type="RefSeq" id="WP_009200826.1">
    <property type="nucleotide sequence ID" value="NZ_ACJX03000001.1"/>
</dbReference>
<keyword evidence="5 7" id="KW-1133">Transmembrane helix</keyword>
<evidence type="ECO:0000256" key="4">
    <source>
        <dbReference type="ARBA" id="ARBA00022692"/>
    </source>
</evidence>
<dbReference type="NCBIfam" id="TIGR00786">
    <property type="entry name" value="dctM"/>
    <property type="match status" value="1"/>
</dbReference>
<feature type="transmembrane region" description="Helical" evidence="7">
    <location>
        <begin position="240"/>
        <end position="256"/>
    </location>
</feature>
<feature type="domain" description="TRAP C4-dicarboxylate transport system permease DctM subunit" evidence="8">
    <location>
        <begin position="6"/>
        <end position="416"/>
    </location>
</feature>
<reference evidence="10" key="1">
    <citation type="submission" date="2012-09" db="EMBL/GenBank/DDBJ databases">
        <authorList>
            <person name="Weinstock G."/>
            <person name="Sodergren E."/>
            <person name="Clifton S."/>
            <person name="Fulton L."/>
            <person name="Fulton B."/>
            <person name="Courtney L."/>
            <person name="Fronick C."/>
            <person name="Harrison M."/>
            <person name="Strong C."/>
            <person name="Farmer C."/>
            <person name="Delehaunty K."/>
            <person name="Markovic C."/>
            <person name="Hall O."/>
            <person name="Minx P."/>
            <person name="Tomlinson C."/>
            <person name="Mitreva M."/>
            <person name="Nelson J."/>
            <person name="Hou S."/>
            <person name="Wollam A."/>
            <person name="Pepin K.H."/>
            <person name="Johnson M."/>
            <person name="Bhonagiri V."/>
            <person name="Nash W.E."/>
            <person name="Suruliraj S."/>
            <person name="Warren W."/>
            <person name="Chinwalla A."/>
            <person name="Mardis E.R."/>
            <person name="Wilson R.K."/>
        </authorList>
    </citation>
    <scope>NUCLEOTIDE SEQUENCE [LARGE SCALE GENOMIC DNA]</scope>
    <source>
        <strain evidence="10">OS1</strain>
    </source>
</reference>
<evidence type="ECO:0000256" key="3">
    <source>
        <dbReference type="ARBA" id="ARBA00022519"/>
    </source>
</evidence>
<evidence type="ECO:0000256" key="6">
    <source>
        <dbReference type="ARBA" id="ARBA00023136"/>
    </source>
</evidence>
<keyword evidence="2" id="KW-1003">Cell membrane</keyword>
<dbReference type="InterPro" id="IPR010656">
    <property type="entry name" value="DctM"/>
</dbReference>
<keyword evidence="6 7" id="KW-0472">Membrane</keyword>
<dbReference type="Pfam" id="PF06808">
    <property type="entry name" value="DctM"/>
    <property type="match status" value="1"/>
</dbReference>
<evidence type="ECO:0000256" key="1">
    <source>
        <dbReference type="ARBA" id="ARBA00004429"/>
    </source>
</evidence>
<keyword evidence="4 7" id="KW-0812">Transmembrane</keyword>
<proteinExistence type="predicted"/>
<feature type="transmembrane region" description="Helical" evidence="7">
    <location>
        <begin position="47"/>
        <end position="65"/>
    </location>
</feature>
<feature type="transmembrane region" description="Helical" evidence="7">
    <location>
        <begin position="369"/>
        <end position="389"/>
    </location>
</feature>
<feature type="transmembrane region" description="Helical" evidence="7">
    <location>
        <begin position="6"/>
        <end position="35"/>
    </location>
</feature>
<organism evidence="9 10">
    <name type="scientific">Acetomicrobium hydrogeniformans ATCC BAA-1850</name>
    <dbReference type="NCBI Taxonomy" id="592015"/>
    <lineage>
        <taxon>Bacteria</taxon>
        <taxon>Thermotogati</taxon>
        <taxon>Synergistota</taxon>
        <taxon>Synergistia</taxon>
        <taxon>Synergistales</taxon>
        <taxon>Acetomicrobiaceae</taxon>
        <taxon>Acetomicrobium</taxon>
    </lineage>
</organism>
<comment type="caution">
    <text evidence="9">The sequence shown here is derived from an EMBL/GenBank/DDBJ whole genome shotgun (WGS) entry which is preliminary data.</text>
</comment>
<dbReference type="STRING" id="592015.HMPREF1705_03777"/>
<evidence type="ECO:0000256" key="7">
    <source>
        <dbReference type="SAM" id="Phobius"/>
    </source>
</evidence>
<accession>A0A0T5XDR5</accession>
<evidence type="ECO:0000313" key="9">
    <source>
        <dbReference type="EMBL" id="KRT36496.1"/>
    </source>
</evidence>
<dbReference type="AlphaFoldDB" id="A0A0T5XDR5"/>
<feature type="transmembrane region" description="Helical" evidence="7">
    <location>
        <begin position="85"/>
        <end position="108"/>
    </location>
</feature>
<dbReference type="PANTHER" id="PTHR33362:SF3">
    <property type="entry name" value="SIALIC ACID TRAP TRANSPORTER PERMEASE PROTEIN SIAT"/>
    <property type="match status" value="1"/>
</dbReference>
<sequence>MAFLLFGVLFILLFLGVPIGISMGMSVLTALLFGGVRIPAMVIAQRMFTALDSFPFMAVPFFILAGDLMQQGGVSEKLIRFIRQIFFWIPAHLGVITVVSSGFFGAISGSNPATVAAIGGIMIPEMEKAGYPVAKASAIAAAGGTLGVIIPPSISMITYALVASVSVGTMFVGGIVPGILLMIAMSIVVGISCRKYEANQYYKITWKSVLSAFVEAIWALIMPLIILGGIYGGVFTPTEAAAIACVYAFIVSKFIYKKIEYKDLPVIFSKSATSTALVLFIVAVSSSFSWLMTSSGVPGQITKFLLGSFSSKYLIFLMVNASLLFLGCFLETQSIILLMTPILLPICVHLGMDPVALGLIMVINTSIGMITPPMAVNLYVASSISGVSIESISRNIIPLFLMLVFMIFLFTYCPGILTFLPNLL</sequence>
<feature type="transmembrane region" description="Helical" evidence="7">
    <location>
        <begin position="276"/>
        <end position="293"/>
    </location>
</feature>
<dbReference type="PIRSF" id="PIRSF006066">
    <property type="entry name" value="HI0050"/>
    <property type="match status" value="1"/>
</dbReference>
<dbReference type="GO" id="GO:0022857">
    <property type="term" value="F:transmembrane transporter activity"/>
    <property type="evidence" value="ECO:0007669"/>
    <property type="project" value="TreeGrafter"/>
</dbReference>
<dbReference type="PANTHER" id="PTHR33362">
    <property type="entry name" value="SIALIC ACID TRAP TRANSPORTER PERMEASE PROTEIN SIAT-RELATED"/>
    <property type="match status" value="1"/>
</dbReference>
<evidence type="ECO:0000256" key="5">
    <source>
        <dbReference type="ARBA" id="ARBA00022989"/>
    </source>
</evidence>
<evidence type="ECO:0000256" key="2">
    <source>
        <dbReference type="ARBA" id="ARBA00022475"/>
    </source>
</evidence>
<dbReference type="InterPro" id="IPR004681">
    <property type="entry name" value="TRAP_DctM"/>
</dbReference>
<keyword evidence="3" id="KW-0997">Cell inner membrane</keyword>
<comment type="subcellular location">
    <subcellularLocation>
        <location evidence="1">Cell inner membrane</location>
        <topology evidence="1">Multi-pass membrane protein</topology>
    </subcellularLocation>
</comment>
<name>A0A0T5XDR5_9BACT</name>
<gene>
    <name evidence="9" type="ORF">HMPREF1705_03777</name>
</gene>